<keyword evidence="4" id="KW-0539">Nucleus</keyword>
<dbReference type="Pfam" id="PF02365">
    <property type="entry name" value="NAM"/>
    <property type="match status" value="1"/>
</dbReference>
<dbReference type="SUPFAM" id="SSF101941">
    <property type="entry name" value="NAC domain"/>
    <property type="match status" value="1"/>
</dbReference>
<keyword evidence="7" id="KW-1185">Reference proteome</keyword>
<accession>A0A5N6QH95</accession>
<evidence type="ECO:0000256" key="4">
    <source>
        <dbReference type="ARBA" id="ARBA00023242"/>
    </source>
</evidence>
<dbReference type="EMBL" id="CM017321">
    <property type="protein sequence ID" value="KAE7998029.1"/>
    <property type="molecule type" value="Genomic_DNA"/>
</dbReference>
<sequence length="518" mass="57539">MLCYVLRQQIHDEFQVSGDSPSPRPSGCLPWSNSFLHSHYNPVTFVAPNHRLGGLSHYNLPYGFSFRPLPGAWCYSLLTSPTIAEVSEPWLGGQASSQPIRFKNQPKDFGFSCLRLACDLHLASHARSEVELVHRFCEREFGYLLVKVQGITHCYLHCSEEFAYLVSEVMALWDIILNFLMGDRSLLPPGIRFHPTDVELVLYYLKKKVMGKRLRFEAIPEVDIYKFPPSVLPEKSILGSGDLKWYFFCPLEKKYSSGSRMNRTTVGGFWKVTGNDRHVHHNEDLVGHIKTLIFHEGKAPGARTNWVLHEYRLEDKNLAGRGVVENNKYVLCVIFQKDGLGPRNGAQYGAPFKEEDWNDDEEVGGVESGPSAGLSTPALLPSNCNSSIATGTSQLGGTITESCLSETLPSHCEGLRPVGCAESGPSAGLSTPAYPLPSNCDCEILSTVLGNNAVSEGDDDIPSMINRFIEDYILPSNEDDKYKNPGHDVDDIFDGLGDLPHSDHYLDIADLDEPLNNS</sequence>
<reference evidence="6 7" key="1">
    <citation type="submission" date="2019-06" db="EMBL/GenBank/DDBJ databases">
        <title>A chromosomal-level reference genome of Carpinus fangiana (Coryloideae, Betulaceae).</title>
        <authorList>
            <person name="Yang X."/>
            <person name="Wang Z."/>
            <person name="Zhang L."/>
            <person name="Hao G."/>
            <person name="Liu J."/>
            <person name="Yang Y."/>
        </authorList>
    </citation>
    <scope>NUCLEOTIDE SEQUENCE [LARGE SCALE GENOMIC DNA]</scope>
    <source>
        <strain evidence="6">Cfa_2016G</strain>
        <tissue evidence="6">Leaf</tissue>
    </source>
</reference>
<dbReference type="InterPro" id="IPR003441">
    <property type="entry name" value="NAC-dom"/>
</dbReference>
<keyword evidence="3" id="KW-0804">Transcription</keyword>
<keyword evidence="2" id="KW-0238">DNA-binding</keyword>
<dbReference type="PANTHER" id="PTHR31744">
    <property type="entry name" value="PROTEIN CUP-SHAPED COTYLEDON 2-RELATED"/>
    <property type="match status" value="1"/>
</dbReference>
<keyword evidence="1" id="KW-0805">Transcription regulation</keyword>
<dbReference type="Gene3D" id="2.170.150.80">
    <property type="entry name" value="NAC domain"/>
    <property type="match status" value="1"/>
</dbReference>
<feature type="domain" description="NAC" evidence="5">
    <location>
        <begin position="187"/>
        <end position="337"/>
    </location>
</feature>
<evidence type="ECO:0000259" key="5">
    <source>
        <dbReference type="PROSITE" id="PS51005"/>
    </source>
</evidence>
<dbReference type="GO" id="GO:0003677">
    <property type="term" value="F:DNA binding"/>
    <property type="evidence" value="ECO:0007669"/>
    <property type="project" value="UniProtKB-KW"/>
</dbReference>
<evidence type="ECO:0000313" key="7">
    <source>
        <dbReference type="Proteomes" id="UP000327013"/>
    </source>
</evidence>
<dbReference type="AlphaFoldDB" id="A0A5N6QH95"/>
<protein>
    <recommendedName>
        <fullName evidence="5">NAC domain-containing protein</fullName>
    </recommendedName>
</protein>
<dbReference type="PROSITE" id="PS51005">
    <property type="entry name" value="NAC"/>
    <property type="match status" value="1"/>
</dbReference>
<name>A0A5N6QH95_9ROSI</name>
<proteinExistence type="predicted"/>
<evidence type="ECO:0000313" key="6">
    <source>
        <dbReference type="EMBL" id="KAE7998029.1"/>
    </source>
</evidence>
<evidence type="ECO:0000256" key="2">
    <source>
        <dbReference type="ARBA" id="ARBA00023125"/>
    </source>
</evidence>
<evidence type="ECO:0000256" key="3">
    <source>
        <dbReference type="ARBA" id="ARBA00023163"/>
    </source>
</evidence>
<dbReference type="OrthoDB" id="1882472at2759"/>
<dbReference type="GO" id="GO:0006355">
    <property type="term" value="P:regulation of DNA-templated transcription"/>
    <property type="evidence" value="ECO:0007669"/>
    <property type="project" value="InterPro"/>
</dbReference>
<dbReference type="PANTHER" id="PTHR31744:SF210">
    <property type="entry name" value="NAC DOMAIN-CONTAINING PROTEIN 86-LIKE"/>
    <property type="match status" value="1"/>
</dbReference>
<organism evidence="6 7">
    <name type="scientific">Carpinus fangiana</name>
    <dbReference type="NCBI Taxonomy" id="176857"/>
    <lineage>
        <taxon>Eukaryota</taxon>
        <taxon>Viridiplantae</taxon>
        <taxon>Streptophyta</taxon>
        <taxon>Embryophyta</taxon>
        <taxon>Tracheophyta</taxon>
        <taxon>Spermatophyta</taxon>
        <taxon>Magnoliopsida</taxon>
        <taxon>eudicotyledons</taxon>
        <taxon>Gunneridae</taxon>
        <taxon>Pentapetalae</taxon>
        <taxon>rosids</taxon>
        <taxon>fabids</taxon>
        <taxon>Fagales</taxon>
        <taxon>Betulaceae</taxon>
        <taxon>Carpinus</taxon>
    </lineage>
</organism>
<gene>
    <name evidence="6" type="ORF">FH972_002608</name>
</gene>
<dbReference type="InterPro" id="IPR036093">
    <property type="entry name" value="NAC_dom_sf"/>
</dbReference>
<evidence type="ECO:0000256" key="1">
    <source>
        <dbReference type="ARBA" id="ARBA00023015"/>
    </source>
</evidence>
<dbReference type="Proteomes" id="UP000327013">
    <property type="component" value="Chromosome 1"/>
</dbReference>